<keyword evidence="3" id="KW-1185">Reference proteome</keyword>
<sequence>MSRSDNSGCDPPRPPRSHVARANVCNLNAHMYCPTYISPAMHTQVVNSFSPVDPLRMFINGTIISVSIPTLFSVLQDSSETYEYLTKIIILLLSSTIISSLLEIYMIKVDFSNNRFNGGRHLDFSPNNPYNASYVESASSPNLYAPLSILSLCFTVILSILKKYGIVFFGISCFANLSAILAVAKADVIIPRIRRLLEYTWSELGSVRRKYRVAYMLSSSKNKKNYQGKGPKPRITPCQRCRERKAKCEFPDDKNNRIKSNCKYCEEKKLKCTGPVPTPLKVKKRKGNLQKETNTNLNAFQRNSVGAGTGLLHQCNQVAVNESLKIPSIEDVSTLNNATCEVTVVQSGSGLQSHRSFAVGMGEYFPARGEDLLGNNMTGSTLDQVFHQWDSYVPRERFNGPTESFPSDSYNILRPQTWM</sequence>
<evidence type="ECO:0000313" key="2">
    <source>
        <dbReference type="EMBL" id="PAV23055.1"/>
    </source>
</evidence>
<dbReference type="InterPro" id="IPR036864">
    <property type="entry name" value="Zn2-C6_fun-type_DNA-bd_sf"/>
</dbReference>
<evidence type="ECO:0000313" key="3">
    <source>
        <dbReference type="Proteomes" id="UP000217199"/>
    </source>
</evidence>
<dbReference type="OrthoDB" id="2561731at2759"/>
<dbReference type="GO" id="GO:0008270">
    <property type="term" value="F:zinc ion binding"/>
    <property type="evidence" value="ECO:0007669"/>
    <property type="project" value="InterPro"/>
</dbReference>
<reference evidence="2 3" key="1">
    <citation type="journal article" date="2017" name="Mol. Ecol.">
        <title>Comparative and population genomic landscape of Phellinus noxius: A hypervariable fungus causing root rot in trees.</title>
        <authorList>
            <person name="Chung C.L."/>
            <person name="Lee T.J."/>
            <person name="Akiba M."/>
            <person name="Lee H.H."/>
            <person name="Kuo T.H."/>
            <person name="Liu D."/>
            <person name="Ke H.M."/>
            <person name="Yokoi T."/>
            <person name="Roa M.B."/>
            <person name="Lu M.J."/>
            <person name="Chang Y.Y."/>
            <person name="Ann P.J."/>
            <person name="Tsai J.N."/>
            <person name="Chen C.Y."/>
            <person name="Tzean S.S."/>
            <person name="Ota Y."/>
            <person name="Hattori T."/>
            <person name="Sahashi N."/>
            <person name="Liou R.F."/>
            <person name="Kikuchi T."/>
            <person name="Tsai I.J."/>
        </authorList>
    </citation>
    <scope>NUCLEOTIDE SEQUENCE [LARGE SCALE GENOMIC DNA]</scope>
    <source>
        <strain evidence="2 3">FFPRI411160</strain>
    </source>
</reference>
<accession>A0A286UUB2</accession>
<evidence type="ECO:0000256" key="1">
    <source>
        <dbReference type="SAM" id="Phobius"/>
    </source>
</evidence>
<dbReference type="CDD" id="cd00067">
    <property type="entry name" value="GAL4"/>
    <property type="match status" value="1"/>
</dbReference>
<dbReference type="InterPro" id="IPR001138">
    <property type="entry name" value="Zn2Cys6_DnaBD"/>
</dbReference>
<feature type="transmembrane region" description="Helical" evidence="1">
    <location>
        <begin position="57"/>
        <end position="76"/>
    </location>
</feature>
<evidence type="ECO:0008006" key="4">
    <source>
        <dbReference type="Google" id="ProtNLM"/>
    </source>
</evidence>
<name>A0A286UUB2_9AGAM</name>
<proteinExistence type="predicted"/>
<dbReference type="Proteomes" id="UP000217199">
    <property type="component" value="Unassembled WGS sequence"/>
</dbReference>
<keyword evidence="1" id="KW-0812">Transmembrane</keyword>
<dbReference type="InParanoid" id="A0A286UUB2"/>
<gene>
    <name evidence="2" type="ORF">PNOK_0012200</name>
</gene>
<dbReference type="Gene3D" id="4.10.240.10">
    <property type="entry name" value="Zn(2)-C6 fungal-type DNA-binding domain"/>
    <property type="match status" value="1"/>
</dbReference>
<comment type="caution">
    <text evidence="2">The sequence shown here is derived from an EMBL/GenBank/DDBJ whole genome shotgun (WGS) entry which is preliminary data.</text>
</comment>
<dbReference type="GO" id="GO:0000981">
    <property type="term" value="F:DNA-binding transcription factor activity, RNA polymerase II-specific"/>
    <property type="evidence" value="ECO:0007669"/>
    <property type="project" value="InterPro"/>
</dbReference>
<dbReference type="EMBL" id="NBII01000001">
    <property type="protein sequence ID" value="PAV23055.1"/>
    <property type="molecule type" value="Genomic_DNA"/>
</dbReference>
<keyword evidence="1" id="KW-0472">Membrane</keyword>
<feature type="transmembrane region" description="Helical" evidence="1">
    <location>
        <begin position="143"/>
        <end position="161"/>
    </location>
</feature>
<feature type="transmembrane region" description="Helical" evidence="1">
    <location>
        <begin position="88"/>
        <end position="107"/>
    </location>
</feature>
<protein>
    <recommendedName>
        <fullName evidence="4">Zn(2)-C6 fungal-type domain-containing protein</fullName>
    </recommendedName>
</protein>
<keyword evidence="1" id="KW-1133">Transmembrane helix</keyword>
<dbReference type="AlphaFoldDB" id="A0A286UUB2"/>
<organism evidence="2 3">
    <name type="scientific">Pyrrhoderma noxium</name>
    <dbReference type="NCBI Taxonomy" id="2282107"/>
    <lineage>
        <taxon>Eukaryota</taxon>
        <taxon>Fungi</taxon>
        <taxon>Dikarya</taxon>
        <taxon>Basidiomycota</taxon>
        <taxon>Agaricomycotina</taxon>
        <taxon>Agaricomycetes</taxon>
        <taxon>Hymenochaetales</taxon>
        <taxon>Hymenochaetaceae</taxon>
        <taxon>Pyrrhoderma</taxon>
    </lineage>
</organism>
<feature type="transmembrane region" description="Helical" evidence="1">
    <location>
        <begin position="166"/>
        <end position="184"/>
    </location>
</feature>